<dbReference type="Proteomes" id="UP001159405">
    <property type="component" value="Unassembled WGS sequence"/>
</dbReference>
<feature type="non-terminal residue" evidence="1">
    <location>
        <position position="1"/>
    </location>
</feature>
<feature type="non-terminal residue" evidence="1">
    <location>
        <position position="268"/>
    </location>
</feature>
<name>A0ABN8SH11_9CNID</name>
<evidence type="ECO:0000313" key="1">
    <source>
        <dbReference type="EMBL" id="CAH3190536.1"/>
    </source>
</evidence>
<comment type="caution">
    <text evidence="1">The sequence shown here is derived from an EMBL/GenBank/DDBJ whole genome shotgun (WGS) entry which is preliminary data.</text>
</comment>
<sequence>LVDPLTGVFSNQDHLPKPAAKEATMEELYNLSFCRDPMALVALVVKGQQEFPSGLTLGPADDVYALGMCVVRSLTMFLHVPWGEWKALQQVESDAEFSEKLQVLCDIDVSDFEARARAVEIRLHSVSTLYPHFFDRLTEVYDDATSQLISKCVHPDRHRRYKRGWKSEKKRQKFVRRGSVDVQVVRDKRVIHVSLGRCWIMTGVVESGTVKWWTAAQGAMMNDKRRGAVALKLFIEKSIELEPSLKDKRYREWPFDFELQKEAWLRTL</sequence>
<organism evidence="1 2">
    <name type="scientific">Porites lobata</name>
    <dbReference type="NCBI Taxonomy" id="104759"/>
    <lineage>
        <taxon>Eukaryota</taxon>
        <taxon>Metazoa</taxon>
        <taxon>Cnidaria</taxon>
        <taxon>Anthozoa</taxon>
        <taxon>Hexacorallia</taxon>
        <taxon>Scleractinia</taxon>
        <taxon>Fungiina</taxon>
        <taxon>Poritidae</taxon>
        <taxon>Porites</taxon>
    </lineage>
</organism>
<protein>
    <recommendedName>
        <fullName evidence="3">Protein kinase domain-containing protein</fullName>
    </recommendedName>
</protein>
<accession>A0ABN8SH11</accession>
<evidence type="ECO:0000313" key="2">
    <source>
        <dbReference type="Proteomes" id="UP001159405"/>
    </source>
</evidence>
<dbReference type="EMBL" id="CALNXK010000876">
    <property type="protein sequence ID" value="CAH3190536.1"/>
    <property type="molecule type" value="Genomic_DNA"/>
</dbReference>
<keyword evidence="2" id="KW-1185">Reference proteome</keyword>
<reference evidence="1 2" key="1">
    <citation type="submission" date="2022-05" db="EMBL/GenBank/DDBJ databases">
        <authorList>
            <consortium name="Genoscope - CEA"/>
            <person name="William W."/>
        </authorList>
    </citation>
    <scope>NUCLEOTIDE SEQUENCE [LARGE SCALE GENOMIC DNA]</scope>
</reference>
<evidence type="ECO:0008006" key="3">
    <source>
        <dbReference type="Google" id="ProtNLM"/>
    </source>
</evidence>
<proteinExistence type="predicted"/>
<gene>
    <name evidence="1" type="ORF">PLOB_00047392</name>
</gene>